<gene>
    <name evidence="2" type="ORF">CERZMDRAFT_49995</name>
</gene>
<feature type="compositionally biased region" description="Low complexity" evidence="1">
    <location>
        <begin position="147"/>
        <end position="160"/>
    </location>
</feature>
<evidence type="ECO:0000256" key="1">
    <source>
        <dbReference type="SAM" id="MobiDB-lite"/>
    </source>
</evidence>
<evidence type="ECO:0000313" key="2">
    <source>
        <dbReference type="EMBL" id="KAF2208043.1"/>
    </source>
</evidence>
<reference evidence="2" key="1">
    <citation type="journal article" date="2020" name="Stud. Mycol.">
        <title>101 Dothideomycetes genomes: a test case for predicting lifestyles and emergence of pathogens.</title>
        <authorList>
            <person name="Haridas S."/>
            <person name="Albert R."/>
            <person name="Binder M."/>
            <person name="Bloem J."/>
            <person name="Labutti K."/>
            <person name="Salamov A."/>
            <person name="Andreopoulos B."/>
            <person name="Baker S."/>
            <person name="Barry K."/>
            <person name="Bills G."/>
            <person name="Bluhm B."/>
            <person name="Cannon C."/>
            <person name="Castanera R."/>
            <person name="Culley D."/>
            <person name="Daum C."/>
            <person name="Ezra D."/>
            <person name="Gonzalez J."/>
            <person name="Henrissat B."/>
            <person name="Kuo A."/>
            <person name="Liang C."/>
            <person name="Lipzen A."/>
            <person name="Lutzoni F."/>
            <person name="Magnuson J."/>
            <person name="Mondo S."/>
            <person name="Nolan M."/>
            <person name="Ohm R."/>
            <person name="Pangilinan J."/>
            <person name="Park H.-J."/>
            <person name="Ramirez L."/>
            <person name="Alfaro M."/>
            <person name="Sun H."/>
            <person name="Tritt A."/>
            <person name="Yoshinaga Y."/>
            <person name="Zwiers L.-H."/>
            <person name="Turgeon B."/>
            <person name="Goodwin S."/>
            <person name="Spatafora J."/>
            <person name="Crous P."/>
            <person name="Grigoriev I."/>
        </authorList>
    </citation>
    <scope>NUCLEOTIDE SEQUENCE</scope>
    <source>
        <strain evidence="2">SCOH1-5</strain>
    </source>
</reference>
<dbReference type="EMBL" id="ML992697">
    <property type="protein sequence ID" value="KAF2208043.1"/>
    <property type="molecule type" value="Genomic_DNA"/>
</dbReference>
<feature type="compositionally biased region" description="Pro residues" evidence="1">
    <location>
        <begin position="161"/>
        <end position="171"/>
    </location>
</feature>
<accession>A0A6A6F3K4</accession>
<dbReference type="OrthoDB" id="5275938at2759"/>
<proteinExistence type="predicted"/>
<protein>
    <recommendedName>
        <fullName evidence="4">BTB domain-containing protein</fullName>
    </recommendedName>
</protein>
<dbReference type="Proteomes" id="UP000799539">
    <property type="component" value="Unassembled WGS sequence"/>
</dbReference>
<feature type="region of interest" description="Disordered" evidence="1">
    <location>
        <begin position="141"/>
        <end position="171"/>
    </location>
</feature>
<name>A0A6A6F3K4_9PEZI</name>
<dbReference type="AlphaFoldDB" id="A0A6A6F3K4"/>
<feature type="region of interest" description="Disordered" evidence="1">
    <location>
        <begin position="49"/>
        <end position="68"/>
    </location>
</feature>
<sequence length="447" mass="48067">MIVDICSEGDTLLVVQGIAGVSQSVGIRVSSSALAIASPVFRRILVPSSSLAPPTPSPGTEEQREPRPIHLANDDGDALFLLLNILHLRNDALPARIQPDLLLRFVATCARYECIVAAGRAASQWLDYIYTKLTKGNKTSARINNHTSSSIAPTPASAAPPATPFSATPPPTDTQTLFNLVEATLLLNDALFFTRFTNHFILTQPLLTSPTTLPLTSPTQQTLFTALRNRQIQSLHDLRLDFDLLIEPLAECLSEDTKHYIDCPPGEDPDPSTMLQIPGSGTRPYTSCTVDVSTSTTLLSSLRDANLWPATRWPLLLNNPTDPRSPQKSQTGNLVAALERFRVPDVDASDACFWCTRVEDRFATTLGLLRMMHKDRMWGLCLDCYKTGGAVNAAGECRVEHFKAAGTGGLARLGAPAGGAAQMPSSSNLVVLGNNQSGGQVLTGGEV</sequence>
<keyword evidence="3" id="KW-1185">Reference proteome</keyword>
<evidence type="ECO:0000313" key="3">
    <source>
        <dbReference type="Proteomes" id="UP000799539"/>
    </source>
</evidence>
<evidence type="ECO:0008006" key="4">
    <source>
        <dbReference type="Google" id="ProtNLM"/>
    </source>
</evidence>
<organism evidence="2 3">
    <name type="scientific">Cercospora zeae-maydis SCOH1-5</name>
    <dbReference type="NCBI Taxonomy" id="717836"/>
    <lineage>
        <taxon>Eukaryota</taxon>
        <taxon>Fungi</taxon>
        <taxon>Dikarya</taxon>
        <taxon>Ascomycota</taxon>
        <taxon>Pezizomycotina</taxon>
        <taxon>Dothideomycetes</taxon>
        <taxon>Dothideomycetidae</taxon>
        <taxon>Mycosphaerellales</taxon>
        <taxon>Mycosphaerellaceae</taxon>
        <taxon>Cercospora</taxon>
    </lineage>
</organism>